<evidence type="ECO:0000256" key="2">
    <source>
        <dbReference type="ARBA" id="ARBA00022840"/>
    </source>
</evidence>
<dbReference type="InterPro" id="IPR002197">
    <property type="entry name" value="HTH_Fis"/>
</dbReference>
<gene>
    <name evidence="7" type="ORF">C7440_2676</name>
</gene>
<dbReference type="RefSeq" id="WP_040548493.1">
    <property type="nucleotide sequence ID" value="NZ_JACCEX010000004.1"/>
</dbReference>
<dbReference type="SMART" id="SM00382">
    <property type="entry name" value="AAA"/>
    <property type="match status" value="1"/>
</dbReference>
<dbReference type="Pfam" id="PF02954">
    <property type="entry name" value="HTH_8"/>
    <property type="match status" value="1"/>
</dbReference>
<dbReference type="InterPro" id="IPR025943">
    <property type="entry name" value="Sigma_54_int_dom_ATP-bd_2"/>
</dbReference>
<dbReference type="EMBL" id="QEKO01000004">
    <property type="protein sequence ID" value="PVY61126.1"/>
    <property type="molecule type" value="Genomic_DNA"/>
</dbReference>
<sequence length="320" mass="35275">MIKTSRFLGHSPAAFRLARSIVKAAPTGASVLIIGESGTGKEVVARAIHGRSSRRNQPFVAVNCGAISPSLAESELFGHEKGSFTGAVSSTEGCFGRAHTGTLFLDEITEMPLSMQVQLLRVLENGTYHRVGGSEQKKVNVRIIAATNRDPKMAVQAHTFRSDLLYRLAVFPIRVPSLRERKSDIPYLAQRFLNELNDQEGTSKVFAPDALYQLESYHWPGNVRELKNTVMRAFILADGQVEVPPLNAEAQPRRLEVKHGLLKISVGTPLNSAQRAVIMATLEYYGGDKRRTAMALGISPKTLYNRLEEFRKQGYALQGV</sequence>
<evidence type="ECO:0000256" key="3">
    <source>
        <dbReference type="ARBA" id="ARBA00023015"/>
    </source>
</evidence>
<dbReference type="Gene3D" id="1.10.8.60">
    <property type="match status" value="1"/>
</dbReference>
<reference evidence="7 8" key="1">
    <citation type="submission" date="2018-04" db="EMBL/GenBank/DDBJ databases">
        <title>Genomic Encyclopedia of Type Strains, Phase IV (KMG-IV): sequencing the most valuable type-strain genomes for metagenomic binning, comparative biology and taxonomic classification.</title>
        <authorList>
            <person name="Goeker M."/>
        </authorList>
    </citation>
    <scope>NUCLEOTIDE SEQUENCE [LARGE SCALE GENOMIC DNA]</scope>
    <source>
        <strain evidence="7 8">DSM 10065</strain>
    </source>
</reference>
<evidence type="ECO:0000256" key="5">
    <source>
        <dbReference type="ARBA" id="ARBA00023163"/>
    </source>
</evidence>
<dbReference type="GO" id="GO:0005524">
    <property type="term" value="F:ATP binding"/>
    <property type="evidence" value="ECO:0007669"/>
    <property type="project" value="UniProtKB-KW"/>
</dbReference>
<dbReference type="Pfam" id="PF25601">
    <property type="entry name" value="AAA_lid_14"/>
    <property type="match status" value="1"/>
</dbReference>
<proteinExistence type="predicted"/>
<keyword evidence="5" id="KW-0804">Transcription</keyword>
<dbReference type="Proteomes" id="UP000246145">
    <property type="component" value="Unassembled WGS sequence"/>
</dbReference>
<dbReference type="PROSITE" id="PS00675">
    <property type="entry name" value="SIGMA54_INTERACT_1"/>
    <property type="match status" value="1"/>
</dbReference>
<dbReference type="GO" id="GO:0006355">
    <property type="term" value="P:regulation of DNA-templated transcription"/>
    <property type="evidence" value="ECO:0007669"/>
    <property type="project" value="InterPro"/>
</dbReference>
<dbReference type="PROSITE" id="PS00676">
    <property type="entry name" value="SIGMA54_INTERACT_2"/>
    <property type="match status" value="1"/>
</dbReference>
<dbReference type="PROSITE" id="PS00688">
    <property type="entry name" value="SIGMA54_INTERACT_3"/>
    <property type="match status" value="1"/>
</dbReference>
<evidence type="ECO:0000259" key="6">
    <source>
        <dbReference type="PROSITE" id="PS50045"/>
    </source>
</evidence>
<dbReference type="FunFam" id="3.40.50.300:FF:000006">
    <property type="entry name" value="DNA-binding transcriptional regulator NtrC"/>
    <property type="match status" value="1"/>
</dbReference>
<dbReference type="InterPro" id="IPR025944">
    <property type="entry name" value="Sigma_54_int_dom_CS"/>
</dbReference>
<name>A0A2U1CJD9_9BURK</name>
<keyword evidence="2" id="KW-0067">ATP-binding</keyword>
<evidence type="ECO:0000256" key="4">
    <source>
        <dbReference type="ARBA" id="ARBA00023125"/>
    </source>
</evidence>
<dbReference type="InterPro" id="IPR003593">
    <property type="entry name" value="AAA+_ATPase"/>
</dbReference>
<dbReference type="SUPFAM" id="SSF46689">
    <property type="entry name" value="Homeodomain-like"/>
    <property type="match status" value="1"/>
</dbReference>
<evidence type="ECO:0000256" key="1">
    <source>
        <dbReference type="ARBA" id="ARBA00022741"/>
    </source>
</evidence>
<dbReference type="CDD" id="cd00009">
    <property type="entry name" value="AAA"/>
    <property type="match status" value="1"/>
</dbReference>
<protein>
    <submittedName>
        <fullName evidence="7">Regulatory Fis family protein</fullName>
    </submittedName>
</protein>
<dbReference type="OrthoDB" id="9761705at2"/>
<dbReference type="GO" id="GO:0043565">
    <property type="term" value="F:sequence-specific DNA binding"/>
    <property type="evidence" value="ECO:0007669"/>
    <property type="project" value="InterPro"/>
</dbReference>
<dbReference type="PANTHER" id="PTHR32071:SF117">
    <property type="entry name" value="PTS-DEPENDENT DIHYDROXYACETONE KINASE OPERON REGULATORY PROTEIN-RELATED"/>
    <property type="match status" value="1"/>
</dbReference>
<accession>A0A2U1CJD9</accession>
<dbReference type="InterPro" id="IPR058031">
    <property type="entry name" value="AAA_lid_NorR"/>
</dbReference>
<dbReference type="AlphaFoldDB" id="A0A2U1CJD9"/>
<keyword evidence="4" id="KW-0238">DNA-binding</keyword>
<dbReference type="SUPFAM" id="SSF52540">
    <property type="entry name" value="P-loop containing nucleoside triphosphate hydrolases"/>
    <property type="match status" value="1"/>
</dbReference>
<feature type="domain" description="Sigma-54 factor interaction" evidence="6">
    <location>
        <begin position="7"/>
        <end position="235"/>
    </location>
</feature>
<dbReference type="InterPro" id="IPR027417">
    <property type="entry name" value="P-loop_NTPase"/>
</dbReference>
<keyword evidence="3" id="KW-0805">Transcription regulation</keyword>
<evidence type="ECO:0000313" key="8">
    <source>
        <dbReference type="Proteomes" id="UP000246145"/>
    </source>
</evidence>
<dbReference type="InterPro" id="IPR002078">
    <property type="entry name" value="Sigma_54_int"/>
</dbReference>
<dbReference type="PROSITE" id="PS50045">
    <property type="entry name" value="SIGMA54_INTERACT_4"/>
    <property type="match status" value="1"/>
</dbReference>
<evidence type="ECO:0000313" key="7">
    <source>
        <dbReference type="EMBL" id="PVY61126.1"/>
    </source>
</evidence>
<dbReference type="PANTHER" id="PTHR32071">
    <property type="entry name" value="TRANSCRIPTIONAL REGULATORY PROTEIN"/>
    <property type="match status" value="1"/>
</dbReference>
<keyword evidence="8" id="KW-1185">Reference proteome</keyword>
<organism evidence="7 8">
    <name type="scientific">Pusillimonas noertemannii</name>
    <dbReference type="NCBI Taxonomy" id="305977"/>
    <lineage>
        <taxon>Bacteria</taxon>
        <taxon>Pseudomonadati</taxon>
        <taxon>Pseudomonadota</taxon>
        <taxon>Betaproteobacteria</taxon>
        <taxon>Burkholderiales</taxon>
        <taxon>Alcaligenaceae</taxon>
        <taxon>Pusillimonas</taxon>
    </lineage>
</organism>
<dbReference type="Gene3D" id="3.40.50.300">
    <property type="entry name" value="P-loop containing nucleotide triphosphate hydrolases"/>
    <property type="match status" value="1"/>
</dbReference>
<dbReference type="InterPro" id="IPR009057">
    <property type="entry name" value="Homeodomain-like_sf"/>
</dbReference>
<dbReference type="PRINTS" id="PR01590">
    <property type="entry name" value="HTHFIS"/>
</dbReference>
<dbReference type="InterPro" id="IPR025662">
    <property type="entry name" value="Sigma_54_int_dom_ATP-bd_1"/>
</dbReference>
<dbReference type="Gene3D" id="1.10.10.60">
    <property type="entry name" value="Homeodomain-like"/>
    <property type="match status" value="1"/>
</dbReference>
<keyword evidence="1" id="KW-0547">Nucleotide-binding</keyword>
<comment type="caution">
    <text evidence="7">The sequence shown here is derived from an EMBL/GenBank/DDBJ whole genome shotgun (WGS) entry which is preliminary data.</text>
</comment>
<dbReference type="Pfam" id="PF00158">
    <property type="entry name" value="Sigma54_activat"/>
    <property type="match status" value="1"/>
</dbReference>
<dbReference type="STRING" id="1231391.GCA_000308195_01142"/>